<proteinExistence type="inferred from homology"/>
<comment type="similarity">
    <text evidence="4">Belongs to the sarcoglycan alpha/epsilon family.</text>
</comment>
<evidence type="ECO:0000256" key="6">
    <source>
        <dbReference type="ARBA" id="ARBA00022490"/>
    </source>
</evidence>
<evidence type="ECO:0000256" key="2">
    <source>
        <dbReference type="ARBA" id="ARBA00004245"/>
    </source>
</evidence>
<dbReference type="AlphaFoldDB" id="A0A9P0JQG9"/>
<keyword evidence="7 13" id="KW-0812">Transmembrane</keyword>
<keyword evidence="6" id="KW-0963">Cytoplasm</keyword>
<dbReference type="OrthoDB" id="10019906at2759"/>
<feature type="region of interest" description="Disordered" evidence="12">
    <location>
        <begin position="396"/>
        <end position="426"/>
    </location>
</feature>
<dbReference type="SMART" id="SM00736">
    <property type="entry name" value="CADG"/>
    <property type="match status" value="1"/>
</dbReference>
<accession>A0A9P0JQG9</accession>
<evidence type="ECO:0000256" key="8">
    <source>
        <dbReference type="ARBA" id="ARBA00022989"/>
    </source>
</evidence>
<evidence type="ECO:0000256" key="7">
    <source>
        <dbReference type="ARBA" id="ARBA00022692"/>
    </source>
</evidence>
<evidence type="ECO:0000256" key="12">
    <source>
        <dbReference type="SAM" id="MobiDB-lite"/>
    </source>
</evidence>
<evidence type="ECO:0000259" key="15">
    <source>
        <dbReference type="SMART" id="SM00736"/>
    </source>
</evidence>
<dbReference type="GO" id="GO:0005509">
    <property type="term" value="F:calcium ion binding"/>
    <property type="evidence" value="ECO:0007669"/>
    <property type="project" value="InterPro"/>
</dbReference>
<dbReference type="InterPro" id="IPR008908">
    <property type="entry name" value="Sarcoglycan_alpha/epsilon"/>
</dbReference>
<keyword evidence="9 13" id="KW-0472">Membrane</keyword>
<dbReference type="Pfam" id="PF20989">
    <property type="entry name" value="Sarcoglycan_2_C"/>
    <property type="match status" value="1"/>
</dbReference>
<comment type="function">
    <text evidence="1">Component of the sarcoglycan complex, a subcomplex of the dystrophin-glycoprotein complex which forms a link between the F-actin cytoskeleton and the extracellular matrix.</text>
</comment>
<evidence type="ECO:0000256" key="13">
    <source>
        <dbReference type="SAM" id="Phobius"/>
    </source>
</evidence>
<dbReference type="PANTHER" id="PTHR10132">
    <property type="entry name" value="ALPHA-/EPSILON-SARCOGLYCAN FAMILY MEMBER"/>
    <property type="match status" value="1"/>
</dbReference>
<keyword evidence="11" id="KW-0206">Cytoskeleton</keyword>
<feature type="transmembrane region" description="Helical" evidence="13">
    <location>
        <begin position="293"/>
        <end position="321"/>
    </location>
</feature>
<dbReference type="Pfam" id="PF05510">
    <property type="entry name" value="Sarcoglycan_2"/>
    <property type="match status" value="1"/>
</dbReference>
<feature type="signal peptide" evidence="14">
    <location>
        <begin position="1"/>
        <end position="19"/>
    </location>
</feature>
<name>A0A9P0JQG9_ACAOB</name>
<evidence type="ECO:0000256" key="9">
    <source>
        <dbReference type="ARBA" id="ARBA00023136"/>
    </source>
</evidence>
<dbReference type="GO" id="GO:0042383">
    <property type="term" value="C:sarcolemma"/>
    <property type="evidence" value="ECO:0007669"/>
    <property type="project" value="UniProtKB-SubCell"/>
</dbReference>
<dbReference type="GO" id="GO:0016012">
    <property type="term" value="C:sarcoglycan complex"/>
    <property type="evidence" value="ECO:0007669"/>
    <property type="project" value="InterPro"/>
</dbReference>
<feature type="domain" description="Dystroglycan-type cadherin-like" evidence="15">
    <location>
        <begin position="15"/>
        <end position="122"/>
    </location>
</feature>
<evidence type="ECO:0000256" key="1">
    <source>
        <dbReference type="ARBA" id="ARBA00002860"/>
    </source>
</evidence>
<organism evidence="16 17">
    <name type="scientific">Acanthoscelides obtectus</name>
    <name type="common">Bean weevil</name>
    <name type="synonym">Bruchus obtectus</name>
    <dbReference type="NCBI Taxonomy" id="200917"/>
    <lineage>
        <taxon>Eukaryota</taxon>
        <taxon>Metazoa</taxon>
        <taxon>Ecdysozoa</taxon>
        <taxon>Arthropoda</taxon>
        <taxon>Hexapoda</taxon>
        <taxon>Insecta</taxon>
        <taxon>Pterygota</taxon>
        <taxon>Neoptera</taxon>
        <taxon>Endopterygota</taxon>
        <taxon>Coleoptera</taxon>
        <taxon>Polyphaga</taxon>
        <taxon>Cucujiformia</taxon>
        <taxon>Chrysomeloidea</taxon>
        <taxon>Chrysomelidae</taxon>
        <taxon>Bruchinae</taxon>
        <taxon>Bruchini</taxon>
        <taxon>Acanthoscelides</taxon>
    </lineage>
</organism>
<keyword evidence="17" id="KW-1185">Reference proteome</keyword>
<dbReference type="EMBL" id="CAKOFQ010006674">
    <property type="protein sequence ID" value="CAH1957932.1"/>
    <property type="molecule type" value="Genomic_DNA"/>
</dbReference>
<dbReference type="GO" id="GO:0005856">
    <property type="term" value="C:cytoskeleton"/>
    <property type="evidence" value="ECO:0007669"/>
    <property type="project" value="UniProtKB-SubCell"/>
</dbReference>
<evidence type="ECO:0000256" key="11">
    <source>
        <dbReference type="ARBA" id="ARBA00023212"/>
    </source>
</evidence>
<evidence type="ECO:0000256" key="14">
    <source>
        <dbReference type="SAM" id="SignalP"/>
    </source>
</evidence>
<comment type="subcellular location">
    <subcellularLocation>
        <location evidence="3">Cell membrane</location>
        <location evidence="3">Sarcolemma</location>
        <topology evidence="3">Single-pass membrane protein</topology>
    </subcellularLocation>
    <subcellularLocation>
        <location evidence="2">Cytoplasm</location>
        <location evidence="2">Cytoskeleton</location>
    </subcellularLocation>
</comment>
<sequence length="426" mass="49365">MKMFTKLYFLAIFIAIINAKETNVFMSEVFQIVLDPPMFNWTHEGIKNQFVYEASLLNSPDLPSWINYVYSDRHHAGFLYGVPPPKYGKDNVPLEVVALNKKNYETRVENLNLWINQKENPALFEVHMKIDNLNVDDLFEHERSEALKDIFRGQLWRESHRDLYITFLSSAVELGARKPLDPTEGEGVVIRLGSQSPFSTELIGLQEEIKPLWKVPSCPRDFKRTSVERYFRDAGFALDWCSFRLIDNNNSAMHQSRLKDNLNSNNGIDDEFILDFNDRWESYATADVPKRSYFGLVAVSVLIPVIIFLVLAMVLSFLLCFQHDEIEDEESEIFFFNLFHICTDYYHNYLIFKRRSANLDISSSAPNTEYYQAVLHAESLSNFPAQVRLSPDLHSHTNSPNSTMGRGIHCRPSPPPYVRPKFKPEL</sequence>
<gene>
    <name evidence="16" type="ORF">ACAOBT_LOCUS2372</name>
</gene>
<protein>
    <recommendedName>
        <fullName evidence="15">Dystroglycan-type cadherin-like domain-containing protein</fullName>
    </recommendedName>
</protein>
<dbReference type="SUPFAM" id="SSF49313">
    <property type="entry name" value="Cadherin-like"/>
    <property type="match status" value="1"/>
</dbReference>
<comment type="caution">
    <text evidence="16">The sequence shown here is derived from an EMBL/GenBank/DDBJ whole genome shotgun (WGS) entry which is preliminary data.</text>
</comment>
<dbReference type="InterPro" id="IPR006644">
    <property type="entry name" value="Cadg"/>
</dbReference>
<evidence type="ECO:0000256" key="10">
    <source>
        <dbReference type="ARBA" id="ARBA00023180"/>
    </source>
</evidence>
<keyword evidence="5" id="KW-1003">Cell membrane</keyword>
<dbReference type="InterPro" id="IPR015919">
    <property type="entry name" value="Cadherin-like_sf"/>
</dbReference>
<keyword evidence="10" id="KW-0325">Glycoprotein</keyword>
<dbReference type="Proteomes" id="UP001152888">
    <property type="component" value="Unassembled WGS sequence"/>
</dbReference>
<evidence type="ECO:0000256" key="4">
    <source>
        <dbReference type="ARBA" id="ARBA00007721"/>
    </source>
</evidence>
<dbReference type="PANTHER" id="PTHR10132:SF14">
    <property type="entry name" value="SARCOGLYCAN ALPHA, ISOFORM C"/>
    <property type="match status" value="1"/>
</dbReference>
<evidence type="ECO:0000256" key="3">
    <source>
        <dbReference type="ARBA" id="ARBA00004513"/>
    </source>
</evidence>
<evidence type="ECO:0000313" key="17">
    <source>
        <dbReference type="Proteomes" id="UP001152888"/>
    </source>
</evidence>
<keyword evidence="14" id="KW-0732">Signal</keyword>
<reference evidence="16" key="1">
    <citation type="submission" date="2022-03" db="EMBL/GenBank/DDBJ databases">
        <authorList>
            <person name="Sayadi A."/>
        </authorList>
    </citation>
    <scope>NUCLEOTIDE SEQUENCE</scope>
</reference>
<keyword evidence="8 13" id="KW-1133">Transmembrane helix</keyword>
<evidence type="ECO:0000256" key="5">
    <source>
        <dbReference type="ARBA" id="ARBA00022475"/>
    </source>
</evidence>
<evidence type="ECO:0000313" key="16">
    <source>
        <dbReference type="EMBL" id="CAH1957932.1"/>
    </source>
</evidence>
<dbReference type="InterPro" id="IPR048346">
    <property type="entry name" value="Sarcoglycan_N"/>
</dbReference>
<feature type="chain" id="PRO_5040257417" description="Dystroglycan-type cadherin-like domain-containing protein" evidence="14">
    <location>
        <begin position="20"/>
        <end position="426"/>
    </location>
</feature>
<dbReference type="InterPro" id="IPR048347">
    <property type="entry name" value="Sarcoglycan_C"/>
</dbReference>